<evidence type="ECO:0000256" key="1">
    <source>
        <dbReference type="SAM" id="MobiDB-lite"/>
    </source>
</evidence>
<protein>
    <submittedName>
        <fullName evidence="2">Putative global transcription activator SNF2L2</fullName>
    </submittedName>
</protein>
<dbReference type="EMBL" id="CP006272">
    <property type="protein sequence ID" value="AGZ46766.1"/>
    <property type="molecule type" value="Genomic_DNA"/>
</dbReference>
<evidence type="ECO:0000313" key="2">
    <source>
        <dbReference type="EMBL" id="AGZ46766.1"/>
    </source>
</evidence>
<name>U5WFR1_9ACTN</name>
<feature type="compositionally biased region" description="Low complexity" evidence="1">
    <location>
        <begin position="32"/>
        <end position="52"/>
    </location>
</feature>
<dbReference type="Proteomes" id="UP000017746">
    <property type="component" value="Chromosome"/>
</dbReference>
<organism evidence="2 3">
    <name type="scientific">Actinoplanes friuliensis DSM 7358</name>
    <dbReference type="NCBI Taxonomy" id="1246995"/>
    <lineage>
        <taxon>Bacteria</taxon>
        <taxon>Bacillati</taxon>
        <taxon>Actinomycetota</taxon>
        <taxon>Actinomycetes</taxon>
        <taxon>Micromonosporales</taxon>
        <taxon>Micromonosporaceae</taxon>
        <taxon>Actinoplanes</taxon>
    </lineage>
</organism>
<accession>U5WFR1</accession>
<feature type="region of interest" description="Disordered" evidence="1">
    <location>
        <begin position="76"/>
        <end position="108"/>
    </location>
</feature>
<dbReference type="PATRIC" id="fig|1246995.3.peg.8613"/>
<dbReference type="HOGENOM" id="CLU_1358055_0_0_11"/>
<feature type="compositionally biased region" description="Low complexity" evidence="1">
    <location>
        <begin position="76"/>
        <end position="97"/>
    </location>
</feature>
<reference evidence="2 3" key="1">
    <citation type="journal article" date="2014" name="J. Biotechnol.">
        <title>Complete genome sequence of the actinobacterium Actinoplanes friuliensis HAG 010964, producer of the lipopeptide antibiotic friulimycin.</title>
        <authorList>
            <person name="Ruckert C."/>
            <person name="Szczepanowski R."/>
            <person name="Albersmeier A."/>
            <person name="Goesmann A."/>
            <person name="Fischer N."/>
            <person name="Steinkamper A."/>
            <person name="Puhler A."/>
            <person name="Biener R."/>
            <person name="Schwartz D."/>
            <person name="Kalinowski J."/>
        </authorList>
    </citation>
    <scope>NUCLEOTIDE SEQUENCE [LARGE SCALE GENOMIC DNA]</scope>
    <source>
        <strain evidence="2 3">DSM 7358</strain>
    </source>
</reference>
<dbReference type="STRING" id="1246995.AFR_42560"/>
<sequence length="198" mass="19579">MSALAVVLTGVALLAACGKPPQPALTAPPEAPGSGSASALPPSGLVPGLPTAGLPTGGVPATGLPTVGVPTYPTAVVPTYPLTTTTPPVTPTTTRPAGPSPAPRCKNGPTAQQVLTVVKGRPGVPQEELKVVEGPYCSGTWQFSIVQIAGADDDDEALLVVTNGPPATIKVVEAGTDVCSVKVQNESPPGIRVRACGA</sequence>
<gene>
    <name evidence="2" type="ORF">AFR_42560</name>
</gene>
<dbReference type="KEGG" id="afs:AFR_42560"/>
<keyword evidence="3" id="KW-1185">Reference proteome</keyword>
<evidence type="ECO:0000313" key="3">
    <source>
        <dbReference type="Proteomes" id="UP000017746"/>
    </source>
</evidence>
<dbReference type="eggNOG" id="ENOG5031QN4">
    <property type="taxonomic scope" value="Bacteria"/>
</dbReference>
<dbReference type="AlphaFoldDB" id="U5WFR1"/>
<proteinExistence type="predicted"/>
<feature type="region of interest" description="Disordered" evidence="1">
    <location>
        <begin position="25"/>
        <end position="52"/>
    </location>
</feature>